<dbReference type="EMBL" id="BTSX01000001">
    <property type="protein sequence ID" value="GMS78604.1"/>
    <property type="molecule type" value="Genomic_DNA"/>
</dbReference>
<dbReference type="PANTHER" id="PTHR22744:SF14">
    <property type="entry name" value="BTB DOMAIN-CONTAINING PROTEIN-RELATED"/>
    <property type="match status" value="1"/>
</dbReference>
<accession>A0AAV5S875</accession>
<gene>
    <name evidence="1" type="ORF">PENTCL1PPCAC_779</name>
</gene>
<feature type="non-terminal residue" evidence="1">
    <location>
        <position position="1"/>
    </location>
</feature>
<dbReference type="Gene3D" id="3.30.710.10">
    <property type="entry name" value="Potassium Channel Kv1.1, Chain A"/>
    <property type="match status" value="1"/>
</dbReference>
<sequence>SDRTVLHILKLADRFEMKVVMNQAEKFLIRSTGIKNKLSIADQYRLTALRGHCLLSYTTPQDLLKLKSEVKHFSDETKLAICDRLYKM</sequence>
<dbReference type="Proteomes" id="UP001432027">
    <property type="component" value="Unassembled WGS sequence"/>
</dbReference>
<comment type="caution">
    <text evidence="1">The sequence shown here is derived from an EMBL/GenBank/DDBJ whole genome shotgun (WGS) entry which is preliminary data.</text>
</comment>
<keyword evidence="2" id="KW-1185">Reference proteome</keyword>
<evidence type="ECO:0000313" key="2">
    <source>
        <dbReference type="Proteomes" id="UP001432027"/>
    </source>
</evidence>
<organism evidence="1 2">
    <name type="scientific">Pristionchus entomophagus</name>
    <dbReference type="NCBI Taxonomy" id="358040"/>
    <lineage>
        <taxon>Eukaryota</taxon>
        <taxon>Metazoa</taxon>
        <taxon>Ecdysozoa</taxon>
        <taxon>Nematoda</taxon>
        <taxon>Chromadorea</taxon>
        <taxon>Rhabditida</taxon>
        <taxon>Rhabditina</taxon>
        <taxon>Diplogasteromorpha</taxon>
        <taxon>Diplogasteroidea</taxon>
        <taxon>Neodiplogasteridae</taxon>
        <taxon>Pristionchus</taxon>
    </lineage>
</organism>
<evidence type="ECO:0000313" key="1">
    <source>
        <dbReference type="EMBL" id="GMS78604.1"/>
    </source>
</evidence>
<proteinExistence type="predicted"/>
<reference evidence="1" key="1">
    <citation type="submission" date="2023-10" db="EMBL/GenBank/DDBJ databases">
        <title>Genome assembly of Pristionchus species.</title>
        <authorList>
            <person name="Yoshida K."/>
            <person name="Sommer R.J."/>
        </authorList>
    </citation>
    <scope>NUCLEOTIDE SEQUENCE</scope>
    <source>
        <strain evidence="1">RS0144</strain>
    </source>
</reference>
<dbReference type="PANTHER" id="PTHR22744">
    <property type="entry name" value="HELIX LOOP HELIX PROTEIN 21-RELATED"/>
    <property type="match status" value="1"/>
</dbReference>
<dbReference type="AlphaFoldDB" id="A0AAV5S875"/>
<name>A0AAV5S875_9BILA</name>
<dbReference type="InterPro" id="IPR011333">
    <property type="entry name" value="SKP1/BTB/POZ_sf"/>
</dbReference>
<protein>
    <submittedName>
        <fullName evidence="1">Uncharacterized protein</fullName>
    </submittedName>
</protein>